<reference evidence="2" key="1">
    <citation type="submission" date="2020-12" db="EMBL/GenBank/DDBJ databases">
        <title>Metabolic potential, ecology and presence of endohyphal bacteria is reflected in genomic diversity of Mucoromycotina.</title>
        <authorList>
            <person name="Muszewska A."/>
            <person name="Okrasinska A."/>
            <person name="Steczkiewicz K."/>
            <person name="Drgas O."/>
            <person name="Orlowska M."/>
            <person name="Perlinska-Lenart U."/>
            <person name="Aleksandrzak-Piekarczyk T."/>
            <person name="Szatraj K."/>
            <person name="Zielenkiewicz U."/>
            <person name="Pilsyk S."/>
            <person name="Malc E."/>
            <person name="Mieczkowski P."/>
            <person name="Kruszewska J.S."/>
            <person name="Biernat P."/>
            <person name="Pawlowska J."/>
        </authorList>
    </citation>
    <scope>NUCLEOTIDE SEQUENCE</scope>
    <source>
        <strain evidence="2">WA0000017839</strain>
    </source>
</reference>
<evidence type="ECO:0000313" key="3">
    <source>
        <dbReference type="Proteomes" id="UP000603453"/>
    </source>
</evidence>
<proteinExistence type="predicted"/>
<feature type="region of interest" description="Disordered" evidence="1">
    <location>
        <begin position="353"/>
        <end position="372"/>
    </location>
</feature>
<accession>A0A8H7VBJ7</accession>
<keyword evidence="3" id="KW-1185">Reference proteome</keyword>
<evidence type="ECO:0000313" key="2">
    <source>
        <dbReference type="EMBL" id="KAG2212722.1"/>
    </source>
</evidence>
<dbReference type="Proteomes" id="UP000603453">
    <property type="component" value="Unassembled WGS sequence"/>
</dbReference>
<dbReference type="OrthoDB" id="2285904at2759"/>
<feature type="compositionally biased region" description="Polar residues" evidence="1">
    <location>
        <begin position="8"/>
        <end position="20"/>
    </location>
</feature>
<feature type="region of interest" description="Disordered" evidence="1">
    <location>
        <begin position="1"/>
        <end position="42"/>
    </location>
</feature>
<feature type="compositionally biased region" description="Basic and acidic residues" evidence="1">
    <location>
        <begin position="363"/>
        <end position="372"/>
    </location>
</feature>
<evidence type="ECO:0000256" key="1">
    <source>
        <dbReference type="SAM" id="MobiDB-lite"/>
    </source>
</evidence>
<dbReference type="AlphaFoldDB" id="A0A8H7VBJ7"/>
<name>A0A8H7VBJ7_9FUNG</name>
<sequence>MRYKKQQRSQFNQGTGSTNKPPIWRIAGRKRPRGDFTEDNPSQLNKKITHDQEAKNLMEALRQEMRIRLSRKILVCLEAKADVDTLKNECLSKFVADNFDSILADTKHTFKGKEKETKVVESPVIPIVNVPDVSLLPKKNENHTRVCTISFNSIKRKDIDTDIQQHIVDIIKQTMEEVSDYTTRYGIQLSKLFLLMNDHTFAISNNTDISLVKSEGAELSSILPPKFKPEITINRVAPPLSRNCLDSDFFNKEYRNLFNMSHLQLINSTYFGQRGTLTSTLNRKPIHKAFVNILGRHEENVPHLNVYVMKIALSSFPTNFMNMWSSKNRFNKLFTNLLKILLTVHLAPQRDAKLKKYKKDKQKQKDKNKSRV</sequence>
<gene>
    <name evidence="2" type="ORF">INT47_000699</name>
</gene>
<dbReference type="EMBL" id="JAEPRD010000005">
    <property type="protein sequence ID" value="KAG2212722.1"/>
    <property type="molecule type" value="Genomic_DNA"/>
</dbReference>
<protein>
    <submittedName>
        <fullName evidence="2">Uncharacterized protein</fullName>
    </submittedName>
</protein>
<comment type="caution">
    <text evidence="2">The sequence shown here is derived from an EMBL/GenBank/DDBJ whole genome shotgun (WGS) entry which is preliminary data.</text>
</comment>
<organism evidence="2 3">
    <name type="scientific">Mucor saturninus</name>
    <dbReference type="NCBI Taxonomy" id="64648"/>
    <lineage>
        <taxon>Eukaryota</taxon>
        <taxon>Fungi</taxon>
        <taxon>Fungi incertae sedis</taxon>
        <taxon>Mucoromycota</taxon>
        <taxon>Mucoromycotina</taxon>
        <taxon>Mucoromycetes</taxon>
        <taxon>Mucorales</taxon>
        <taxon>Mucorineae</taxon>
        <taxon>Mucoraceae</taxon>
        <taxon>Mucor</taxon>
    </lineage>
</organism>